<dbReference type="PIRSF" id="PIRSF037228">
    <property type="entry name" value="Lant_mod_RumM"/>
    <property type="match status" value="1"/>
</dbReference>
<dbReference type="GO" id="GO:0046872">
    <property type="term" value="F:metal ion binding"/>
    <property type="evidence" value="ECO:0007669"/>
    <property type="project" value="UniProtKB-KW"/>
</dbReference>
<dbReference type="CDD" id="cd04792">
    <property type="entry name" value="LanM-like"/>
    <property type="match status" value="1"/>
</dbReference>
<dbReference type="Pfam" id="PF05147">
    <property type="entry name" value="LANC_like"/>
    <property type="match status" value="1"/>
</dbReference>
<dbReference type="PRINTS" id="PR01955">
    <property type="entry name" value="LANCFRANKIA"/>
</dbReference>
<accession>A0A4R1BJY4</accession>
<feature type="region of interest" description="Disordered" evidence="2">
    <location>
        <begin position="21"/>
        <end position="67"/>
    </location>
</feature>
<feature type="binding site" evidence="1">
    <location>
        <position position="888"/>
    </location>
    <ligand>
        <name>Zn(2+)</name>
        <dbReference type="ChEBI" id="CHEBI:29105"/>
    </ligand>
</feature>
<dbReference type="GO" id="GO:0005975">
    <property type="term" value="P:carbohydrate metabolic process"/>
    <property type="evidence" value="ECO:0007669"/>
    <property type="project" value="InterPro"/>
</dbReference>
<dbReference type="InterPro" id="IPR012341">
    <property type="entry name" value="6hp_glycosidase-like_sf"/>
</dbReference>
<evidence type="ECO:0000256" key="1">
    <source>
        <dbReference type="PIRSR" id="PIRSR607822-1"/>
    </source>
</evidence>
<reference evidence="4 5" key="1">
    <citation type="submission" date="2019-03" db="EMBL/GenBank/DDBJ databases">
        <authorList>
            <person name="Kim M.K.M."/>
        </authorList>
    </citation>
    <scope>NUCLEOTIDE SEQUENCE [LARGE SCALE GENOMIC DNA]</scope>
    <source>
        <strain evidence="4 5">17J68-12</strain>
    </source>
</reference>
<gene>
    <name evidence="4" type="primary">lanM</name>
    <name evidence="4" type="ORF">EPD60_05320</name>
</gene>
<dbReference type="InterPro" id="IPR025410">
    <property type="entry name" value="Lant_dehyd"/>
</dbReference>
<protein>
    <submittedName>
        <fullName evidence="4">Type 2 lantipeptide synthetase LanM</fullName>
    </submittedName>
</protein>
<name>A0A4R1BJY4_9BACT</name>
<evidence type="ECO:0000259" key="3">
    <source>
        <dbReference type="Pfam" id="PF13575"/>
    </source>
</evidence>
<evidence type="ECO:0000313" key="4">
    <source>
        <dbReference type="EMBL" id="TCJ17616.1"/>
    </source>
</evidence>
<dbReference type="Proteomes" id="UP000295334">
    <property type="component" value="Unassembled WGS sequence"/>
</dbReference>
<dbReference type="PRINTS" id="PR01950">
    <property type="entry name" value="LANCSUPER"/>
</dbReference>
<dbReference type="OrthoDB" id="9148343at2"/>
<dbReference type="GO" id="GO:0031179">
    <property type="term" value="P:peptide modification"/>
    <property type="evidence" value="ECO:0007669"/>
    <property type="project" value="InterPro"/>
</dbReference>
<proteinExistence type="predicted"/>
<dbReference type="Gene3D" id="1.50.10.10">
    <property type="match status" value="1"/>
</dbReference>
<evidence type="ECO:0000313" key="5">
    <source>
        <dbReference type="Proteomes" id="UP000295334"/>
    </source>
</evidence>
<keyword evidence="5" id="KW-1185">Reference proteome</keyword>
<dbReference type="InterPro" id="IPR007822">
    <property type="entry name" value="LANC-like"/>
</dbReference>
<feature type="domain" description="Lantibiotic biosynthesis protein dehydration" evidence="3">
    <location>
        <begin position="201"/>
        <end position="561"/>
    </location>
</feature>
<comment type="caution">
    <text evidence="4">The sequence shown here is derived from an EMBL/GenBank/DDBJ whole genome shotgun (WGS) entry which is preliminary data.</text>
</comment>
<dbReference type="Pfam" id="PF13575">
    <property type="entry name" value="DUF4135"/>
    <property type="match status" value="1"/>
</dbReference>
<feature type="binding site" evidence="1">
    <location>
        <position position="933"/>
    </location>
    <ligand>
        <name>Zn(2+)</name>
        <dbReference type="ChEBI" id="CHEBI:29105"/>
    </ligand>
</feature>
<dbReference type="SUPFAM" id="SSF158745">
    <property type="entry name" value="LanC-like"/>
    <property type="match status" value="1"/>
</dbReference>
<organism evidence="4 5">
    <name type="scientific">Flaviaesturariibacter flavus</name>
    <dbReference type="NCBI Taxonomy" id="2502780"/>
    <lineage>
        <taxon>Bacteria</taxon>
        <taxon>Pseudomonadati</taxon>
        <taxon>Bacteroidota</taxon>
        <taxon>Chitinophagia</taxon>
        <taxon>Chitinophagales</taxon>
        <taxon>Chitinophagaceae</taxon>
        <taxon>Flaviaestuariibacter</taxon>
    </lineage>
</organism>
<dbReference type="AlphaFoldDB" id="A0A4R1BJY4"/>
<dbReference type="NCBIfam" id="TIGR03897">
    <property type="entry name" value="lanti_2_LanM"/>
    <property type="match status" value="1"/>
</dbReference>
<keyword evidence="1" id="KW-0862">Zinc</keyword>
<dbReference type="SMART" id="SM01260">
    <property type="entry name" value="LANC_like"/>
    <property type="match status" value="1"/>
</dbReference>
<dbReference type="EMBL" id="SJZI01000008">
    <property type="protein sequence ID" value="TCJ17616.1"/>
    <property type="molecule type" value="Genomic_DNA"/>
</dbReference>
<evidence type="ECO:0000256" key="2">
    <source>
        <dbReference type="SAM" id="MobiDB-lite"/>
    </source>
</evidence>
<sequence>MPIWKGDHQLSDFFTHYSPQKTHEHAKPIVPGSHQNRQRPPARSSPGDPANCSKTQPLPPGPVGRRQCKLRRGLREHAVDSRLHCLKHRGRSAGTFLFFAPPSYAMNESLLPFPAISRAISDYVRRCSPALPAGAAPANRTDPALANLFRFALNHEYTDLLSKHYPLAAMFDSMRAHLRGSQELYHQFDSRFDLAAFFGKYPLLQHLAKEKITVSVAAAKEREARLLSDAALLEKIFNINAGEPLLEVTVAGDLHNGGRATTVLQFHSGKKIVYKPRSGALDAGFHQWIAQFNRSGRLPSIELPVVVDRGAYCWCAFVEPDACSSDAEVSTYYEKAGALLAFVHLNKGTDLHFENIIAQGSNPVLIDLEGLFHYADQAPFRVTDTGLLPYCYFLPDGRLVDMSGLGAQGRKEAPHKTWKWIDAGTDAVNLVRSSGYYEARYNQPRLHSNPIAPADYQLQLISGFRIAANWLREQKDCGSLIKALSACEHRVILRPTQYYYDLLNGSLMPAQLEPGHRRNWLRARLLTSGFYNPGGDEALEESIVALELEALENGDIPYFSANSHSTGLRSGSSPELPGFFSRPAIDMLQDRMKMLRDEDTEEEMSLIEASLAPIIIKQAAFSPAPESTLATRADIQLERLLTQVSQAAVLTRTGPVWRQPVQDGLAIAYQLAPRNLYLGSTGIAFFLEVAGRGKGLGAIADLAQESLAADARFFQRLSRSADASWSSGVAGLIDSLCQAGQVHHIDEALRLAHYYRFRLRDNNRLPDIIGGSAGTLQALTTLYGLTGDNEVLDGCRLIAAHLVAQSHYDLKTKTRWWTGIGGQRLTGMAHGAAGIGLALLRFWELSRDGRYLDAYLDSVRFEQQHFCTKTGNWRDLRKQSGGFAHAWCHGAAGIGSARLSAYRILQTPSLLDDARAAAAAIVAAPPAHSGSYCCGSAGRLGFLLDAAEVLQSKMLQAGADRVLNELFGQYERYTNFNTIPGTTLPLDNLSLFKGLSGIGLVLYKYRHDRNLRLPGT</sequence>
<dbReference type="InterPro" id="IPR017146">
    <property type="entry name" value="Lanti_2_LanM"/>
</dbReference>
<keyword evidence="1" id="KW-0479">Metal-binding</keyword>